<proteinExistence type="predicted"/>
<keyword evidence="1" id="KW-0732">Signal</keyword>
<evidence type="ECO:0000256" key="2">
    <source>
        <dbReference type="ARBA" id="ARBA00022801"/>
    </source>
</evidence>
<dbReference type="InterPro" id="IPR051558">
    <property type="entry name" value="Metallophosphoesterase_PAP"/>
</dbReference>
<evidence type="ECO:0000313" key="3">
    <source>
        <dbReference type="EMBL" id="CAL0329796.1"/>
    </source>
</evidence>
<accession>A0AAV1Y719</accession>
<organism evidence="3 4">
    <name type="scientific">Lupinus luteus</name>
    <name type="common">European yellow lupine</name>
    <dbReference type="NCBI Taxonomy" id="3873"/>
    <lineage>
        <taxon>Eukaryota</taxon>
        <taxon>Viridiplantae</taxon>
        <taxon>Streptophyta</taxon>
        <taxon>Embryophyta</taxon>
        <taxon>Tracheophyta</taxon>
        <taxon>Spermatophyta</taxon>
        <taxon>Magnoliopsida</taxon>
        <taxon>eudicotyledons</taxon>
        <taxon>Gunneridae</taxon>
        <taxon>Pentapetalae</taxon>
        <taxon>rosids</taxon>
        <taxon>fabids</taxon>
        <taxon>Fabales</taxon>
        <taxon>Fabaceae</taxon>
        <taxon>Papilionoideae</taxon>
        <taxon>50 kb inversion clade</taxon>
        <taxon>genistoids sensu lato</taxon>
        <taxon>core genistoids</taxon>
        <taxon>Genisteae</taxon>
        <taxon>Lupinus</taxon>
    </lineage>
</organism>
<evidence type="ECO:0008006" key="5">
    <source>
        <dbReference type="Google" id="ProtNLM"/>
    </source>
</evidence>
<name>A0AAV1Y719_LUPLU</name>
<dbReference type="Gene3D" id="3.60.21.10">
    <property type="match status" value="1"/>
</dbReference>
<protein>
    <recommendedName>
        <fullName evidence="5">Acid phosphatase</fullName>
    </recommendedName>
</protein>
<dbReference type="SUPFAM" id="SSF56300">
    <property type="entry name" value="Metallo-dependent phosphatases"/>
    <property type="match status" value="1"/>
</dbReference>
<gene>
    <name evidence="3" type="ORF">LLUT_LOCUS30856</name>
</gene>
<dbReference type="EMBL" id="CAXHTB010000022">
    <property type="protein sequence ID" value="CAL0329796.1"/>
    <property type="molecule type" value="Genomic_DNA"/>
</dbReference>
<dbReference type="PANTHER" id="PTHR10161">
    <property type="entry name" value="TARTRATE-RESISTANT ACID PHOSPHATASE TYPE 5"/>
    <property type="match status" value="1"/>
</dbReference>
<dbReference type="InterPro" id="IPR029052">
    <property type="entry name" value="Metallo-depent_PP-like"/>
</dbReference>
<reference evidence="3 4" key="1">
    <citation type="submission" date="2024-03" db="EMBL/GenBank/DDBJ databases">
        <authorList>
            <person name="Martinez-Hernandez J."/>
        </authorList>
    </citation>
    <scope>NUCLEOTIDE SEQUENCE [LARGE SCALE GENOMIC DNA]</scope>
</reference>
<evidence type="ECO:0000256" key="1">
    <source>
        <dbReference type="ARBA" id="ARBA00022729"/>
    </source>
</evidence>
<dbReference type="GO" id="GO:0016787">
    <property type="term" value="F:hydrolase activity"/>
    <property type="evidence" value="ECO:0007669"/>
    <property type="project" value="UniProtKB-KW"/>
</dbReference>
<keyword evidence="2" id="KW-0378">Hydrolase</keyword>
<sequence>MAQSGKDKRENYKDDVEIFFVDTNPFLDEYFNPGGKTYDWKGVLPRAQYISNLLKDVDLALKQSRAKWKFVVGHHPIKSAGENGNTKELEKQLLPILEAWKGIKRKWDPKELKLFYDGQGFMSVSINNAKGCITGCFGQLKPKLDIAFYDVDGKVLHKWSKSK</sequence>
<dbReference type="AlphaFoldDB" id="A0AAV1Y719"/>
<dbReference type="Proteomes" id="UP001497480">
    <property type="component" value="Unassembled WGS sequence"/>
</dbReference>
<evidence type="ECO:0000313" key="4">
    <source>
        <dbReference type="Proteomes" id="UP001497480"/>
    </source>
</evidence>
<comment type="caution">
    <text evidence="3">The sequence shown here is derived from an EMBL/GenBank/DDBJ whole genome shotgun (WGS) entry which is preliminary data.</text>
</comment>
<dbReference type="PANTHER" id="PTHR10161:SF36">
    <property type="entry name" value="PURPLE ACID PHOSPHATASE 3"/>
    <property type="match status" value="1"/>
</dbReference>
<keyword evidence="4" id="KW-1185">Reference proteome</keyword>